<dbReference type="Pfam" id="PF03692">
    <property type="entry name" value="CxxCxxCC"/>
    <property type="match status" value="1"/>
</dbReference>
<sequence>MSADPAQSRPFWETKTLAEMTAGEWESLCDGCGKCCMSKLIDEDTEEIHYTTVACRLFDAASCRCSDYENRQARVPDCVRLTPDNVGRLVWLPSTCAYRLIDEGKPLFDWHPLVSGDPMSVHEAGVSVFGRITAREQDMAHDGEYLDHLVDGEL</sequence>
<dbReference type="NCBIfam" id="NF003501">
    <property type="entry name" value="PRK05170.1-5"/>
    <property type="match status" value="1"/>
</dbReference>
<accession>A0A4P6UZ07</accession>
<evidence type="ECO:0000313" key="2">
    <source>
        <dbReference type="EMBL" id="QBK30005.1"/>
    </source>
</evidence>
<dbReference type="NCBIfam" id="NF003507">
    <property type="entry name" value="PRK05170.2-5"/>
    <property type="match status" value="1"/>
</dbReference>
<dbReference type="GeneID" id="90766636"/>
<gene>
    <name evidence="2" type="ORF">E0E05_04945</name>
</gene>
<dbReference type="PANTHER" id="PTHR37421:SF1">
    <property type="entry name" value="UPF0260 PROTEIN YCGN"/>
    <property type="match status" value="1"/>
</dbReference>
<evidence type="ECO:0000313" key="3">
    <source>
        <dbReference type="Proteomes" id="UP000293719"/>
    </source>
</evidence>
<comment type="similarity">
    <text evidence="1">Belongs to the UPF0260 family.</text>
</comment>
<dbReference type="InterPro" id="IPR005358">
    <property type="entry name" value="Puta_zinc/iron-chelating_dom"/>
</dbReference>
<reference evidence="2 3" key="1">
    <citation type="journal article" date="2017" name="Int. J. Syst. Evol. Microbiol.">
        <title>Roseitalea porphyridii gen. nov., sp. nov., isolated from a red alga, and reclassification of Hoeflea suaedae Chung et al. 2013 as Pseudohoeflea suaedae gen. nov., comb. nov.</title>
        <authorList>
            <person name="Hyeon J.W."/>
            <person name="Jeong S.E."/>
            <person name="Baek K."/>
            <person name="Jeon C.O."/>
        </authorList>
    </citation>
    <scope>NUCLEOTIDE SEQUENCE [LARGE SCALE GENOMIC DNA]</scope>
    <source>
        <strain evidence="2 3">MA7-20</strain>
    </source>
</reference>
<keyword evidence="3" id="KW-1185">Reference proteome</keyword>
<dbReference type="InterPro" id="IPR008228">
    <property type="entry name" value="UCP006173"/>
</dbReference>
<dbReference type="HAMAP" id="MF_00676">
    <property type="entry name" value="UPF0260"/>
    <property type="match status" value="1"/>
</dbReference>
<organism evidence="2 3">
    <name type="scientific">Roseitalea porphyridii</name>
    <dbReference type="NCBI Taxonomy" id="1852022"/>
    <lineage>
        <taxon>Bacteria</taxon>
        <taxon>Pseudomonadati</taxon>
        <taxon>Pseudomonadota</taxon>
        <taxon>Alphaproteobacteria</taxon>
        <taxon>Hyphomicrobiales</taxon>
        <taxon>Ahrensiaceae</taxon>
        <taxon>Roseitalea</taxon>
    </lineage>
</organism>
<dbReference type="Proteomes" id="UP000293719">
    <property type="component" value="Chromosome"/>
</dbReference>
<proteinExistence type="inferred from homology"/>
<dbReference type="KEGG" id="rpod:E0E05_04945"/>
<dbReference type="EMBL" id="CP036532">
    <property type="protein sequence ID" value="QBK30005.1"/>
    <property type="molecule type" value="Genomic_DNA"/>
</dbReference>
<dbReference type="RefSeq" id="WP_131615710.1">
    <property type="nucleotide sequence ID" value="NZ_CP036532.1"/>
</dbReference>
<name>A0A4P6UZ07_9HYPH</name>
<protein>
    <recommendedName>
        <fullName evidence="1">UPF0260 protein E0E05_04945</fullName>
    </recommendedName>
</protein>
<dbReference type="PANTHER" id="PTHR37421">
    <property type="entry name" value="UPF0260 PROTEIN YCGN"/>
    <property type="match status" value="1"/>
</dbReference>
<dbReference type="PIRSF" id="PIRSF006173">
    <property type="entry name" value="UCP006173"/>
    <property type="match status" value="1"/>
</dbReference>
<dbReference type="OrthoDB" id="9786855at2"/>
<evidence type="ECO:0000256" key="1">
    <source>
        <dbReference type="HAMAP-Rule" id="MF_00676"/>
    </source>
</evidence>
<dbReference type="AlphaFoldDB" id="A0A4P6UZ07"/>